<feature type="compositionally biased region" description="Low complexity" evidence="1">
    <location>
        <begin position="113"/>
        <end position="129"/>
    </location>
</feature>
<feature type="region of interest" description="Disordered" evidence="1">
    <location>
        <begin position="143"/>
        <end position="179"/>
    </location>
</feature>
<sequence>MVAISSSFVLLAILASATAAPAAVKRDPIVDVDFLSNDPSEASVLDVDVGTTHQHRRRRPALSSRLFGKRQHDDDDALVDVDLLGDYHDDDRTAHRPYLADIDILRRAPQTTGDVLSGPDSDDSVSGPGISRLRRAGFLAARRARKHKGSKTHHPVVDAFAPARDAPTSSSESPAPSETAALLDVEVQLRSFDDDEDALLNVDILGGHHHYVDSMPAPAPVVSPAAASPSPSPSPSSMASTPSSPSPASSSSSSSPKSTSSSSSSGIVYDPSAIKENATSSKKTGHKSVKASSPVKSNVKPKIHASVGRPSSTPASATPSPSTEEAPAPSPTSSAVPGSAYHTHDDALLDVAVSLKRRDERRPTSLDPLAVSSFADDKPRPRCVAPPTVTGVNE</sequence>
<keyword evidence="2" id="KW-0732">Signal</keyword>
<feature type="signal peptide" evidence="2">
    <location>
        <begin position="1"/>
        <end position="19"/>
    </location>
</feature>
<accession>A0A165MEN6</accession>
<feature type="compositionally biased region" description="Basic residues" evidence="1">
    <location>
        <begin position="143"/>
        <end position="154"/>
    </location>
</feature>
<keyword evidence="4" id="KW-1185">Reference proteome</keyword>
<feature type="compositionally biased region" description="Low complexity" evidence="1">
    <location>
        <begin position="310"/>
        <end position="335"/>
    </location>
</feature>
<feature type="compositionally biased region" description="Low complexity" evidence="1">
    <location>
        <begin position="166"/>
        <end position="179"/>
    </location>
</feature>
<name>A0A165MEN6_EXIGL</name>
<dbReference type="EMBL" id="KV425912">
    <property type="protein sequence ID" value="KZV99161.1"/>
    <property type="molecule type" value="Genomic_DNA"/>
</dbReference>
<feature type="region of interest" description="Disordered" evidence="1">
    <location>
        <begin position="111"/>
        <end position="130"/>
    </location>
</feature>
<feature type="region of interest" description="Disordered" evidence="1">
    <location>
        <begin position="221"/>
        <end position="343"/>
    </location>
</feature>
<gene>
    <name evidence="3" type="ORF">EXIGLDRAFT_831716</name>
</gene>
<evidence type="ECO:0000313" key="3">
    <source>
        <dbReference type="EMBL" id="KZV99161.1"/>
    </source>
</evidence>
<feature type="chain" id="PRO_5007862502" evidence="2">
    <location>
        <begin position="20"/>
        <end position="394"/>
    </location>
</feature>
<evidence type="ECO:0000256" key="1">
    <source>
        <dbReference type="SAM" id="MobiDB-lite"/>
    </source>
</evidence>
<protein>
    <submittedName>
        <fullName evidence="3">Uncharacterized protein</fullName>
    </submittedName>
</protein>
<evidence type="ECO:0000313" key="4">
    <source>
        <dbReference type="Proteomes" id="UP000077266"/>
    </source>
</evidence>
<proteinExistence type="predicted"/>
<feature type="compositionally biased region" description="Low complexity" evidence="1">
    <location>
        <begin position="221"/>
        <end position="265"/>
    </location>
</feature>
<evidence type="ECO:0000256" key="2">
    <source>
        <dbReference type="SAM" id="SignalP"/>
    </source>
</evidence>
<dbReference type="InParanoid" id="A0A165MEN6"/>
<reference evidence="3 4" key="1">
    <citation type="journal article" date="2016" name="Mol. Biol. Evol.">
        <title>Comparative Genomics of Early-Diverging Mushroom-Forming Fungi Provides Insights into the Origins of Lignocellulose Decay Capabilities.</title>
        <authorList>
            <person name="Nagy L.G."/>
            <person name="Riley R."/>
            <person name="Tritt A."/>
            <person name="Adam C."/>
            <person name="Daum C."/>
            <person name="Floudas D."/>
            <person name="Sun H."/>
            <person name="Yadav J.S."/>
            <person name="Pangilinan J."/>
            <person name="Larsson K.H."/>
            <person name="Matsuura K."/>
            <person name="Barry K."/>
            <person name="Labutti K."/>
            <person name="Kuo R."/>
            <person name="Ohm R.A."/>
            <person name="Bhattacharya S.S."/>
            <person name="Shirouzu T."/>
            <person name="Yoshinaga Y."/>
            <person name="Martin F.M."/>
            <person name="Grigoriev I.V."/>
            <person name="Hibbett D.S."/>
        </authorList>
    </citation>
    <scope>NUCLEOTIDE SEQUENCE [LARGE SCALE GENOMIC DNA]</scope>
    <source>
        <strain evidence="3 4">HHB12029</strain>
    </source>
</reference>
<feature type="region of interest" description="Disordered" evidence="1">
    <location>
        <begin position="357"/>
        <end position="394"/>
    </location>
</feature>
<organism evidence="3 4">
    <name type="scientific">Exidia glandulosa HHB12029</name>
    <dbReference type="NCBI Taxonomy" id="1314781"/>
    <lineage>
        <taxon>Eukaryota</taxon>
        <taxon>Fungi</taxon>
        <taxon>Dikarya</taxon>
        <taxon>Basidiomycota</taxon>
        <taxon>Agaricomycotina</taxon>
        <taxon>Agaricomycetes</taxon>
        <taxon>Auriculariales</taxon>
        <taxon>Exidiaceae</taxon>
        <taxon>Exidia</taxon>
    </lineage>
</organism>
<dbReference type="AlphaFoldDB" id="A0A165MEN6"/>
<dbReference type="Proteomes" id="UP000077266">
    <property type="component" value="Unassembled WGS sequence"/>
</dbReference>